<dbReference type="EMBL" id="CAXDID020000051">
    <property type="protein sequence ID" value="CAL6005623.1"/>
    <property type="molecule type" value="Genomic_DNA"/>
</dbReference>
<evidence type="ECO:0000313" key="1">
    <source>
        <dbReference type="EMBL" id="CAL6005623.1"/>
    </source>
</evidence>
<comment type="caution">
    <text evidence="1">The sequence shown here is derived from an EMBL/GenBank/DDBJ whole genome shotgun (WGS) entry which is preliminary data.</text>
</comment>
<evidence type="ECO:0000313" key="2">
    <source>
        <dbReference type="Proteomes" id="UP001642409"/>
    </source>
</evidence>
<keyword evidence="2" id="KW-1185">Reference proteome</keyword>
<organism evidence="1 2">
    <name type="scientific">Hexamita inflata</name>
    <dbReference type="NCBI Taxonomy" id="28002"/>
    <lineage>
        <taxon>Eukaryota</taxon>
        <taxon>Metamonada</taxon>
        <taxon>Diplomonadida</taxon>
        <taxon>Hexamitidae</taxon>
        <taxon>Hexamitinae</taxon>
        <taxon>Hexamita</taxon>
    </lineage>
</organism>
<proteinExistence type="predicted"/>
<protein>
    <submittedName>
        <fullName evidence="1">Hypothetical_protein</fullName>
    </submittedName>
</protein>
<accession>A0ABP1I2Y3</accession>
<gene>
    <name evidence="1" type="ORF">HINF_LOCUS19549</name>
</gene>
<sequence length="206" mass="23909">MPFQYLSLEKLLQFQAFLFDQAFLVNKMFGRNIKWNLVAASRGCLRSRRIAVRLFWVSNLRFSKSALRCGSQKQKSYRTRRSTRPEISYHAAPDTISCNSKVKQIRQRQIEIQIAKLKYSTDAPRLSLRPVLGGAASDAGLCAVRGRSSLLQMRGGNVVERCKYGVFVFDELMKYVVRHTQHQNRSKGMLRWVFIRLFQYPNQCCC</sequence>
<name>A0ABP1I2Y3_9EUKA</name>
<reference evidence="1 2" key="1">
    <citation type="submission" date="2024-07" db="EMBL/GenBank/DDBJ databases">
        <authorList>
            <person name="Akdeniz Z."/>
        </authorList>
    </citation>
    <scope>NUCLEOTIDE SEQUENCE [LARGE SCALE GENOMIC DNA]</scope>
</reference>
<dbReference type="Proteomes" id="UP001642409">
    <property type="component" value="Unassembled WGS sequence"/>
</dbReference>